<dbReference type="Proteomes" id="UP001157910">
    <property type="component" value="Unassembled WGS sequence"/>
</dbReference>
<dbReference type="EMBL" id="FXUI01000002">
    <property type="protein sequence ID" value="SMP58405.1"/>
    <property type="molecule type" value="Genomic_DNA"/>
</dbReference>
<evidence type="ECO:0000313" key="3">
    <source>
        <dbReference type="Proteomes" id="UP001157910"/>
    </source>
</evidence>
<feature type="region of interest" description="Disordered" evidence="1">
    <location>
        <begin position="1"/>
        <end position="60"/>
    </location>
</feature>
<protein>
    <submittedName>
        <fullName evidence="2">Uncharacterized protein</fullName>
    </submittedName>
</protein>
<feature type="compositionally biased region" description="Pro residues" evidence="1">
    <location>
        <begin position="41"/>
        <end position="51"/>
    </location>
</feature>
<organism evidence="2 3">
    <name type="scientific">Novosphingobium panipatense</name>
    <dbReference type="NCBI Taxonomy" id="428991"/>
    <lineage>
        <taxon>Bacteria</taxon>
        <taxon>Pseudomonadati</taxon>
        <taxon>Pseudomonadota</taxon>
        <taxon>Alphaproteobacteria</taxon>
        <taxon>Sphingomonadales</taxon>
        <taxon>Sphingomonadaceae</taxon>
        <taxon>Novosphingobium</taxon>
    </lineage>
</organism>
<sequence length="747" mass="79282">MSETRVKLPDGSYVNVPTDDPKQAAAAASRYWQRKQQSAPSPKPAPKPASKPAPKAEPGLWDRYKGFVDTAADAAGNMWDNIAPNWMDELYAAPRAAKAFVTGGDAGKAFRDAQAKYKRNQASFAKNHPTAKAVSTGAGVVAGMALPAGRALKGASMGRKVAQGAGIGAAYGAAAGAGKGEGLDLGTRGGNAVVDGGAGLAVGAALPYGFDRMGAAGRWAREHVPGVDAVAQRTGRVVDRMIGATEQRAPAAVQQARRMLGHHMNQGEIARGPGIPSRPANPEAIGQEVAYRNAIGVPAMVGDVTQDMRDLTSWSSRGMGPGQSMVREALNTRKASEAARVRQHVAETLPTTTDPIAYVEQAKREASAAAAPHYQAAYTQPMYRTPPIQAIEQIPAFRRALPQAYENIQNQIDPATGLPKDPTAMGFRYFEGDAGGLPPNVPHFALPERGYVALDNGLSTEGYDQVIRAMSDNGRAASHVNPVTGRIESTTNSVHINNRARDLRTELMGQNDHYRQAVQGYGDDMAMIDGFNNGREVGKLSGHEINAQMRAMPDAARGPWSTAAGTAMADEASRYGAQFPNGSTANHVRKMLGDDTKQAALSEMTGNTGGVRNLQERLEYEHQGNLNFNEMAGNSRTAARQALDNDLNGSASDIPLTLSGVRDRLLGAVVARMAPSYRNRVKEEVARVITASDARTVREALAAIAAQAEKDVRFADLLHKASIGTTALYGSNLKPSGHDPDKNFNQP</sequence>
<gene>
    <name evidence="2" type="ORF">SAMN06296065_102465</name>
</gene>
<dbReference type="RefSeq" id="WP_283405438.1">
    <property type="nucleotide sequence ID" value="NZ_FXUI01000002.1"/>
</dbReference>
<accession>A0ABY1Q7T9</accession>
<evidence type="ECO:0000313" key="2">
    <source>
        <dbReference type="EMBL" id="SMP58405.1"/>
    </source>
</evidence>
<keyword evidence="3" id="KW-1185">Reference proteome</keyword>
<proteinExistence type="predicted"/>
<reference evidence="2 3" key="1">
    <citation type="submission" date="2017-05" db="EMBL/GenBank/DDBJ databases">
        <authorList>
            <person name="Varghese N."/>
            <person name="Submissions S."/>
        </authorList>
    </citation>
    <scope>NUCLEOTIDE SEQUENCE [LARGE SCALE GENOMIC DNA]</scope>
    <source>
        <strain evidence="2 3">SM16</strain>
    </source>
</reference>
<evidence type="ECO:0000256" key="1">
    <source>
        <dbReference type="SAM" id="MobiDB-lite"/>
    </source>
</evidence>
<comment type="caution">
    <text evidence="2">The sequence shown here is derived from an EMBL/GenBank/DDBJ whole genome shotgun (WGS) entry which is preliminary data.</text>
</comment>
<name>A0ABY1Q7T9_9SPHN</name>